<dbReference type="EMBL" id="JADWDJ010000003">
    <property type="protein sequence ID" value="KAG5283640.1"/>
    <property type="molecule type" value="Genomic_DNA"/>
</dbReference>
<sequence>MLDMWLREETSSTRASILEKWGRLQGLQQHQALLKYMSVIKEWPGYGSTLFDVECKEGGFPHDLWLGVSAENISVYKWRGQASGDLPLRAHHLLWRATAQHLQDHRRWTRDVLRHASGGRDHQDHKGLHQHDSQEALQCTLRIQLWQQLDQVIRTGQSAYCFSKVLIEGPPSPEHQAL</sequence>
<name>A0AAV6HC92_9TELE</name>
<keyword evidence="3" id="KW-1185">Reference proteome</keyword>
<dbReference type="PROSITE" id="PS50057">
    <property type="entry name" value="FERM_3"/>
    <property type="match status" value="1"/>
</dbReference>
<dbReference type="Gene3D" id="2.30.29.30">
    <property type="entry name" value="Pleckstrin-homology domain (PH domain)/Phosphotyrosine-binding domain (PTB)"/>
    <property type="match status" value="1"/>
</dbReference>
<organism evidence="2 3">
    <name type="scientific">Alosa alosa</name>
    <name type="common">allis shad</name>
    <dbReference type="NCBI Taxonomy" id="278164"/>
    <lineage>
        <taxon>Eukaryota</taxon>
        <taxon>Metazoa</taxon>
        <taxon>Chordata</taxon>
        <taxon>Craniata</taxon>
        <taxon>Vertebrata</taxon>
        <taxon>Euteleostomi</taxon>
        <taxon>Actinopterygii</taxon>
        <taxon>Neopterygii</taxon>
        <taxon>Teleostei</taxon>
        <taxon>Clupei</taxon>
        <taxon>Clupeiformes</taxon>
        <taxon>Clupeoidei</taxon>
        <taxon>Clupeidae</taxon>
        <taxon>Alosa</taxon>
    </lineage>
</organism>
<dbReference type="GO" id="GO:0044295">
    <property type="term" value="C:axonal growth cone"/>
    <property type="evidence" value="ECO:0007669"/>
    <property type="project" value="TreeGrafter"/>
</dbReference>
<dbReference type="GO" id="GO:0048675">
    <property type="term" value="P:axon extension"/>
    <property type="evidence" value="ECO:0007669"/>
    <property type="project" value="TreeGrafter"/>
</dbReference>
<dbReference type="Pfam" id="PF00373">
    <property type="entry name" value="FERM_M"/>
    <property type="match status" value="1"/>
</dbReference>
<comment type="caution">
    <text evidence="2">The sequence shown here is derived from an EMBL/GenBank/DDBJ whole genome shotgun (WGS) entry which is preliminary data.</text>
</comment>
<proteinExistence type="predicted"/>
<gene>
    <name evidence="2" type="ORF">AALO_G00044340</name>
</gene>
<dbReference type="InterPro" id="IPR011993">
    <property type="entry name" value="PH-like_dom_sf"/>
</dbReference>
<dbReference type="InterPro" id="IPR019748">
    <property type="entry name" value="FERM_central"/>
</dbReference>
<dbReference type="PANTHER" id="PTHR46049">
    <property type="entry name" value="AGAP003327-PA"/>
    <property type="match status" value="1"/>
</dbReference>
<dbReference type="InterPro" id="IPR000299">
    <property type="entry name" value="FERM_domain"/>
</dbReference>
<dbReference type="InterPro" id="IPR014352">
    <property type="entry name" value="FERM/acyl-CoA-bd_prot_sf"/>
</dbReference>
<dbReference type="PANTHER" id="PTHR46049:SF4">
    <property type="entry name" value="UNCONVENTIONAL MYOSIN-X"/>
    <property type="match status" value="1"/>
</dbReference>
<dbReference type="Gene3D" id="1.20.80.10">
    <property type="match status" value="1"/>
</dbReference>
<dbReference type="AlphaFoldDB" id="A0AAV6HC92"/>
<evidence type="ECO:0000259" key="1">
    <source>
        <dbReference type="PROSITE" id="PS50057"/>
    </source>
</evidence>
<dbReference type="InterPro" id="IPR051724">
    <property type="entry name" value="Actin_motor_Myosin"/>
</dbReference>
<evidence type="ECO:0000313" key="2">
    <source>
        <dbReference type="EMBL" id="KAG5283640.1"/>
    </source>
</evidence>
<feature type="domain" description="FERM" evidence="1">
    <location>
        <begin position="1"/>
        <end position="178"/>
    </location>
</feature>
<accession>A0AAV6HC92</accession>
<reference evidence="2" key="1">
    <citation type="submission" date="2020-10" db="EMBL/GenBank/DDBJ databases">
        <title>Chromosome-scale genome assembly of the Allis shad, Alosa alosa.</title>
        <authorList>
            <person name="Margot Z."/>
            <person name="Christophe K."/>
            <person name="Cabau C."/>
            <person name="Louis A."/>
            <person name="Berthelot C."/>
            <person name="Parey E."/>
            <person name="Roest Crollius H."/>
            <person name="Montfort J."/>
            <person name="Robinson-Rechavi M."/>
            <person name="Bucao C."/>
            <person name="Bouchez O."/>
            <person name="Gislard M."/>
            <person name="Lluch J."/>
            <person name="Milhes M."/>
            <person name="Lampietro C."/>
            <person name="Lopez Roques C."/>
            <person name="Donnadieu C."/>
            <person name="Braasch I."/>
            <person name="Desvignes T."/>
            <person name="Postlethwait J."/>
            <person name="Bobe J."/>
            <person name="Guiguen Y."/>
        </authorList>
    </citation>
    <scope>NUCLEOTIDE SEQUENCE</scope>
    <source>
        <strain evidence="2">M-15738</strain>
        <tissue evidence="2">Blood</tissue>
    </source>
</reference>
<dbReference type="Proteomes" id="UP000823561">
    <property type="component" value="Chromosome 3"/>
</dbReference>
<protein>
    <recommendedName>
        <fullName evidence="1">FERM domain-containing protein</fullName>
    </recommendedName>
</protein>
<evidence type="ECO:0000313" key="3">
    <source>
        <dbReference type="Proteomes" id="UP000823561"/>
    </source>
</evidence>